<dbReference type="AlphaFoldDB" id="A0AA97NQH5"/>
<name>A0AA97NQH5_PYRO3</name>
<feature type="compositionally biased region" description="Basic residues" evidence="1">
    <location>
        <begin position="51"/>
        <end position="61"/>
    </location>
</feature>
<protein>
    <submittedName>
        <fullName evidence="2">Uncharacterized protein</fullName>
    </submittedName>
</protein>
<reference evidence="2" key="1">
    <citation type="journal article" date="2012" name="PLoS Genet.">
        <title>Comparative analysis of the genomes of two field isolates of the rice blast fungus Magnaporthe oryzae.</title>
        <authorList>
            <person name="Xue M."/>
            <person name="Yang J."/>
            <person name="Li Z."/>
            <person name="Hu S."/>
            <person name="Yao N."/>
            <person name="Dean R.A."/>
            <person name="Zhao W."/>
            <person name="Shen M."/>
            <person name="Zhang H."/>
            <person name="Li C."/>
            <person name="Liu L."/>
            <person name="Cao L."/>
            <person name="Xu X."/>
            <person name="Xing Y."/>
            <person name="Hsiang T."/>
            <person name="Zhang Z."/>
            <person name="Xu J.R."/>
            <person name="Peng Y.L."/>
        </authorList>
    </citation>
    <scope>NUCLEOTIDE SEQUENCE</scope>
    <source>
        <strain evidence="2">Y34</strain>
    </source>
</reference>
<evidence type="ECO:0000256" key="1">
    <source>
        <dbReference type="SAM" id="MobiDB-lite"/>
    </source>
</evidence>
<dbReference type="Proteomes" id="UP000011086">
    <property type="component" value="Unassembled WGS sequence"/>
</dbReference>
<feature type="region of interest" description="Disordered" evidence="1">
    <location>
        <begin position="1"/>
        <end position="61"/>
    </location>
</feature>
<gene>
    <name evidence="2" type="ORF">OOU_Y34scaffold00766g10</name>
</gene>
<dbReference type="EMBL" id="JH793788">
    <property type="protein sequence ID" value="ELQ34431.1"/>
    <property type="molecule type" value="Genomic_DNA"/>
</dbReference>
<feature type="compositionally biased region" description="Basic and acidic residues" evidence="1">
    <location>
        <begin position="1"/>
        <end position="19"/>
    </location>
</feature>
<accession>A0AA97NQH5</accession>
<evidence type="ECO:0000313" key="2">
    <source>
        <dbReference type="EMBL" id="ELQ34431.1"/>
    </source>
</evidence>
<sequence length="61" mass="7143">MHGCYCRDEAKPGSHERTRTTTVSGGKKEPMSPTTYNVSEWESRWDSMQPRKVRRCKPQEK</sequence>
<proteinExistence type="predicted"/>
<organism evidence="2">
    <name type="scientific">Pyricularia oryzae (strain Y34)</name>
    <name type="common">Rice blast fungus</name>
    <name type="synonym">Magnaporthe oryzae</name>
    <dbReference type="NCBI Taxonomy" id="1143189"/>
    <lineage>
        <taxon>Eukaryota</taxon>
        <taxon>Fungi</taxon>
        <taxon>Dikarya</taxon>
        <taxon>Ascomycota</taxon>
        <taxon>Pezizomycotina</taxon>
        <taxon>Sordariomycetes</taxon>
        <taxon>Sordariomycetidae</taxon>
        <taxon>Magnaporthales</taxon>
        <taxon>Pyriculariaceae</taxon>
        <taxon>Pyricularia</taxon>
    </lineage>
</organism>